<keyword evidence="3" id="KW-1185">Reference proteome</keyword>
<accession>A0A6M4MEZ9</accession>
<evidence type="ECO:0000313" key="2">
    <source>
        <dbReference type="EMBL" id="QJR81567.1"/>
    </source>
</evidence>
<reference evidence="2 3" key="2">
    <citation type="submission" date="2020-04" db="EMBL/GenBank/DDBJ databases">
        <title>Complete genome sequence of Alteromonas pelagimontana 5.12T.</title>
        <authorList>
            <person name="Sinha R.K."/>
            <person name="Krishnan K.P."/>
            <person name="Kurian J.P."/>
        </authorList>
    </citation>
    <scope>NUCLEOTIDE SEQUENCE [LARGE SCALE GENOMIC DNA]</scope>
    <source>
        <strain evidence="2 3">5.12</strain>
    </source>
</reference>
<dbReference type="RefSeq" id="WP_075610396.1">
    <property type="nucleotide sequence ID" value="NZ_CP052766.1"/>
</dbReference>
<keyword evidence="1" id="KW-0812">Transmembrane</keyword>
<evidence type="ECO:0000313" key="3">
    <source>
        <dbReference type="Proteomes" id="UP000219285"/>
    </source>
</evidence>
<dbReference type="AlphaFoldDB" id="A0A6M4MEZ9"/>
<dbReference type="Proteomes" id="UP000219285">
    <property type="component" value="Chromosome"/>
</dbReference>
<name>A0A6M4MEZ9_9ALTE</name>
<feature type="transmembrane region" description="Helical" evidence="1">
    <location>
        <begin position="136"/>
        <end position="158"/>
    </location>
</feature>
<gene>
    <name evidence="2" type="ORF">CA267_012690</name>
</gene>
<organism evidence="2 3">
    <name type="scientific">Alteromonas pelagimontana</name>
    <dbReference type="NCBI Taxonomy" id="1858656"/>
    <lineage>
        <taxon>Bacteria</taxon>
        <taxon>Pseudomonadati</taxon>
        <taxon>Pseudomonadota</taxon>
        <taxon>Gammaproteobacteria</taxon>
        <taxon>Alteromonadales</taxon>
        <taxon>Alteromonadaceae</taxon>
        <taxon>Alteromonas/Salinimonas group</taxon>
        <taxon>Alteromonas</taxon>
    </lineage>
</organism>
<dbReference type="EMBL" id="CP052766">
    <property type="protein sequence ID" value="QJR81567.1"/>
    <property type="molecule type" value="Genomic_DNA"/>
</dbReference>
<proteinExistence type="predicted"/>
<keyword evidence="1" id="KW-0472">Membrane</keyword>
<keyword evidence="1" id="KW-1133">Transmembrane helix</keyword>
<sequence>MQQLSEISPREWIKGALVVVALFLLLQFATSVGQISSALWVNHQTLDEIESRVSLDTAYLDVGNQTLNTFVNESAVHRYIKRINSKLSSLSLPARILSIQDVALADDVPSGFTSKHEIHLTTSEQSIKLVLAVEPWWAGFSLSPVSILGALIIAPLLIRFRLKKKKRLLATAEPELPPVPKLIINLVHKTLGNGVNTKTATMQNKPFCFYVALVQYGIENPTIPLLHNKDAPPELTAIANKIFSRLIELGHTKRKRPDFNANLDKTLSEVRATLDDVFEGYPVEKERYYPPRAQGEGSRSKQHSFALTSLTAEDVEIIGS</sequence>
<protein>
    <submittedName>
        <fullName evidence="2">Uncharacterized protein</fullName>
    </submittedName>
</protein>
<evidence type="ECO:0000256" key="1">
    <source>
        <dbReference type="SAM" id="Phobius"/>
    </source>
</evidence>
<dbReference type="KEGG" id="apel:CA267_012690"/>
<reference evidence="3" key="1">
    <citation type="submission" date="2014-12" db="EMBL/GenBank/DDBJ databases">
        <title>Complete genome sequence of a multi-drug resistant Klebsiella pneumoniae.</title>
        <authorList>
            <person name="Hua X."/>
            <person name="Chen Q."/>
            <person name="Li X."/>
            <person name="Feng Y."/>
            <person name="Ruan Z."/>
            <person name="Yu Y."/>
        </authorList>
    </citation>
    <scope>NUCLEOTIDE SEQUENCE [LARGE SCALE GENOMIC DNA]</scope>
    <source>
        <strain evidence="3">5.12</strain>
    </source>
</reference>
<dbReference type="OrthoDB" id="5701613at2"/>
<feature type="transmembrane region" description="Helical" evidence="1">
    <location>
        <begin position="12"/>
        <end position="30"/>
    </location>
</feature>